<dbReference type="Proteomes" id="UP001341840">
    <property type="component" value="Unassembled WGS sequence"/>
</dbReference>
<evidence type="ECO:0000313" key="2">
    <source>
        <dbReference type="Proteomes" id="UP001341840"/>
    </source>
</evidence>
<evidence type="ECO:0000313" key="1">
    <source>
        <dbReference type="EMBL" id="MED6127262.1"/>
    </source>
</evidence>
<comment type="caution">
    <text evidence="1">The sequence shown here is derived from an EMBL/GenBank/DDBJ whole genome shotgun (WGS) entry which is preliminary data.</text>
</comment>
<sequence>KAVLEARWWATRLDKGDAWWRWVGSWGYSTVVLGLFTEGTNTGGCHRVWRVAMEKRKRWRAVKRVVHDQIRKSMSEGKSRTYGKKLNSDKPRVVNNSLHVSCMYWLHYGSHQGRI</sequence>
<feature type="non-terminal residue" evidence="1">
    <location>
        <position position="1"/>
    </location>
</feature>
<dbReference type="EMBL" id="JASCZI010031690">
    <property type="protein sequence ID" value="MED6127262.1"/>
    <property type="molecule type" value="Genomic_DNA"/>
</dbReference>
<accession>A0ABU6RTB0</accession>
<reference evidence="1 2" key="1">
    <citation type="journal article" date="2023" name="Plants (Basel)">
        <title>Bridging the Gap: Combining Genomics and Transcriptomics Approaches to Understand Stylosanthes scabra, an Orphan Legume from the Brazilian Caatinga.</title>
        <authorList>
            <person name="Ferreira-Neto J.R.C."/>
            <person name="da Silva M.D."/>
            <person name="Binneck E."/>
            <person name="de Melo N.F."/>
            <person name="da Silva R.H."/>
            <person name="de Melo A.L.T.M."/>
            <person name="Pandolfi V."/>
            <person name="Bustamante F.O."/>
            <person name="Brasileiro-Vidal A.C."/>
            <person name="Benko-Iseppon A.M."/>
        </authorList>
    </citation>
    <scope>NUCLEOTIDE SEQUENCE [LARGE SCALE GENOMIC DNA]</scope>
    <source>
        <tissue evidence="1">Leaves</tissue>
    </source>
</reference>
<keyword evidence="2" id="KW-1185">Reference proteome</keyword>
<gene>
    <name evidence="1" type="ORF">PIB30_086457</name>
</gene>
<organism evidence="1 2">
    <name type="scientific">Stylosanthes scabra</name>
    <dbReference type="NCBI Taxonomy" id="79078"/>
    <lineage>
        <taxon>Eukaryota</taxon>
        <taxon>Viridiplantae</taxon>
        <taxon>Streptophyta</taxon>
        <taxon>Embryophyta</taxon>
        <taxon>Tracheophyta</taxon>
        <taxon>Spermatophyta</taxon>
        <taxon>Magnoliopsida</taxon>
        <taxon>eudicotyledons</taxon>
        <taxon>Gunneridae</taxon>
        <taxon>Pentapetalae</taxon>
        <taxon>rosids</taxon>
        <taxon>fabids</taxon>
        <taxon>Fabales</taxon>
        <taxon>Fabaceae</taxon>
        <taxon>Papilionoideae</taxon>
        <taxon>50 kb inversion clade</taxon>
        <taxon>dalbergioids sensu lato</taxon>
        <taxon>Dalbergieae</taxon>
        <taxon>Pterocarpus clade</taxon>
        <taxon>Stylosanthes</taxon>
    </lineage>
</organism>
<name>A0ABU6RTB0_9FABA</name>
<protein>
    <submittedName>
        <fullName evidence="1">Uncharacterized protein</fullName>
    </submittedName>
</protein>
<proteinExistence type="predicted"/>